<dbReference type="SUPFAM" id="SSF48371">
    <property type="entry name" value="ARM repeat"/>
    <property type="match status" value="2"/>
</dbReference>
<evidence type="ECO:0000313" key="2">
    <source>
        <dbReference type="Proteomes" id="UP001642464"/>
    </source>
</evidence>
<dbReference type="EMBL" id="CAXAMM010043729">
    <property type="protein sequence ID" value="CAK9111437.1"/>
    <property type="molecule type" value="Genomic_DNA"/>
</dbReference>
<dbReference type="InterPro" id="IPR016024">
    <property type="entry name" value="ARM-type_fold"/>
</dbReference>
<keyword evidence="2" id="KW-1185">Reference proteome</keyword>
<dbReference type="Proteomes" id="UP001642464">
    <property type="component" value="Unassembled WGS sequence"/>
</dbReference>
<name>A0ABP0SGF0_9DINO</name>
<accession>A0ABP0SGF0</accession>
<evidence type="ECO:0000313" key="1">
    <source>
        <dbReference type="EMBL" id="CAK9111437.1"/>
    </source>
</evidence>
<dbReference type="PANTHER" id="PTHR12697:SF5">
    <property type="entry name" value="DEOXYHYPUSINE HYDROXYLASE"/>
    <property type="match status" value="1"/>
</dbReference>
<dbReference type="Pfam" id="PF13646">
    <property type="entry name" value="HEAT_2"/>
    <property type="match status" value="1"/>
</dbReference>
<dbReference type="InterPro" id="IPR011989">
    <property type="entry name" value="ARM-like"/>
</dbReference>
<protein>
    <submittedName>
        <fullName evidence="1">Signal transduction protein</fullName>
    </submittedName>
</protein>
<reference evidence="1 2" key="1">
    <citation type="submission" date="2024-02" db="EMBL/GenBank/DDBJ databases">
        <authorList>
            <person name="Chen Y."/>
            <person name="Shah S."/>
            <person name="Dougan E. K."/>
            <person name="Thang M."/>
            <person name="Chan C."/>
        </authorList>
    </citation>
    <scope>NUCLEOTIDE SEQUENCE [LARGE SCALE GENOMIC DNA]</scope>
</reference>
<dbReference type="Gene3D" id="1.25.10.10">
    <property type="entry name" value="Leucine-rich Repeat Variant"/>
    <property type="match status" value="3"/>
</dbReference>
<dbReference type="SMART" id="SM00567">
    <property type="entry name" value="EZ_HEAT"/>
    <property type="match status" value="6"/>
</dbReference>
<dbReference type="PANTHER" id="PTHR12697">
    <property type="entry name" value="PBS LYASE HEAT-LIKE PROTEIN"/>
    <property type="match status" value="1"/>
</dbReference>
<organism evidence="1 2">
    <name type="scientific">Durusdinium trenchii</name>
    <dbReference type="NCBI Taxonomy" id="1381693"/>
    <lineage>
        <taxon>Eukaryota</taxon>
        <taxon>Sar</taxon>
        <taxon>Alveolata</taxon>
        <taxon>Dinophyceae</taxon>
        <taxon>Suessiales</taxon>
        <taxon>Symbiodiniaceae</taxon>
        <taxon>Durusdinium</taxon>
    </lineage>
</organism>
<proteinExistence type="predicted"/>
<comment type="caution">
    <text evidence="1">The sequence shown here is derived from an EMBL/GenBank/DDBJ whole genome shotgun (WGS) entry which is preliminary data.</text>
</comment>
<sequence length="437" mass="46917">MFVLSAHDRSTPVLPQARAKQLKGSGEEQVEESEVRAVEAAFTQVHQTWRKRKRLCMDTLRTLGEAMSTRTDQLLEQYGVDTDEDCGQTLLGSPDEEFSSRVVLRGAEVLAEALTRSDLDGGIRWNCAESLGTLGEAAGNAAAFALAKALLQRKPGQVASETYVRTGLAHSLGRMGSAARGSGAVSLARALQDDRDVLVRRRAAMALGHLGPVAGHLGAQALARALKVDKDFYVRCRCAEALGAGVPTGEEEAKALIQAFLGNETDVRWRCAMSLGKLGPVAGKEGAAALLKAHSDQILAVREHAMRAANMLVTRCLDVLDELVHPYVRGQACWVLGSIGPREEAVEALVAVLLREEISGARRREVDVYLRRRAAEALGCQGAAVGALGALALKRAAEEDPDVYVQWHAAEVFARLPAKLQADPDPGPDAVHGYRRV</sequence>
<dbReference type="InterPro" id="IPR004155">
    <property type="entry name" value="PBS_lyase_HEAT"/>
</dbReference>
<gene>
    <name evidence="1" type="ORF">SCF082_LOCUS51726</name>
</gene>